<feature type="region of interest" description="Disordered" evidence="1">
    <location>
        <begin position="438"/>
        <end position="459"/>
    </location>
</feature>
<dbReference type="GeneID" id="100313939"/>
<accession>A0A7M7Q3H9</accession>
<sequence>MDMEDGHTFWDVLPTGECFKNAYDILFKGIATKYTSNENKEIVYAVRSNDITFALSTRNKIMHCNREFIRTEHPKLLIAVKDSKLNMYFYETDRVNNDHSVNLDLFTYVNSTFVYIEKHLRKQINNLYVNIITEKCELEKKVIQNSLSIATLAPDEFAYNIMKHPGYIARVAGEVVHLIKCIPKTVKILHLNECYNHLPVLTGNETWFLTPKTYILIKRGIKELQSDCNSIIPTYYKIAEKWIKFGSKPIKTEAPNVLKPNTKIGWTFESIEGLATSRVYSQNDLDKLQQQLMLLIEKASLLNVIAREMAGEHTSGEIFTENTLKHIADSTWHLIIEKLTTWGSFSSAFIMILIILHIGKLIIDTIIRGYTLHTIYGWSIYLIGALFSSITHLLTSLQNNPVKNECKNYQKRNAVYEETELQEVEVIPVISRPIQPPPIPHRPPSVTPTKPTIPDAKNKGIFSLNLD</sequence>
<dbReference type="RefSeq" id="XP_031781017.1">
    <property type="nucleotide sequence ID" value="XM_031925157.2"/>
</dbReference>
<organism evidence="3 4">
    <name type="scientific">Nasonia vitripennis</name>
    <name type="common">Parasitic wasp</name>
    <dbReference type="NCBI Taxonomy" id="7425"/>
    <lineage>
        <taxon>Eukaryota</taxon>
        <taxon>Metazoa</taxon>
        <taxon>Ecdysozoa</taxon>
        <taxon>Arthropoda</taxon>
        <taxon>Hexapoda</taxon>
        <taxon>Insecta</taxon>
        <taxon>Pterygota</taxon>
        <taxon>Neoptera</taxon>
        <taxon>Endopterygota</taxon>
        <taxon>Hymenoptera</taxon>
        <taxon>Apocrita</taxon>
        <taxon>Proctotrupomorpha</taxon>
        <taxon>Chalcidoidea</taxon>
        <taxon>Pteromalidae</taxon>
        <taxon>Pteromalinae</taxon>
        <taxon>Nasonia</taxon>
    </lineage>
</organism>
<keyword evidence="4" id="KW-1185">Reference proteome</keyword>
<dbReference type="EnsemblMetazoa" id="XM_031925157">
    <property type="protein sequence ID" value="XP_031781017"/>
    <property type="gene ID" value="GeneID_100313939"/>
</dbReference>
<name>A0A7M7Q3H9_NASVI</name>
<keyword evidence="2" id="KW-1133">Transmembrane helix</keyword>
<dbReference type="InParanoid" id="A0A7M7Q3H9"/>
<evidence type="ECO:0000313" key="4">
    <source>
        <dbReference type="Proteomes" id="UP000002358"/>
    </source>
</evidence>
<dbReference type="Proteomes" id="UP000002358">
    <property type="component" value="Unassembled WGS sequence"/>
</dbReference>
<dbReference type="CTD" id="192111"/>
<dbReference type="Pfam" id="PF24664">
    <property type="entry name" value="Monjiviricetes_fusion"/>
    <property type="match status" value="1"/>
</dbReference>
<protein>
    <submittedName>
        <fullName evidence="3">Uncharacterized protein</fullName>
    </submittedName>
</protein>
<reference evidence="3" key="1">
    <citation type="submission" date="2021-01" db="UniProtKB">
        <authorList>
            <consortium name="EnsemblMetazoa"/>
        </authorList>
    </citation>
    <scope>IDENTIFICATION</scope>
</reference>
<keyword evidence="2" id="KW-0812">Transmembrane</keyword>
<proteinExistence type="predicted"/>
<keyword evidence="2" id="KW-0472">Membrane</keyword>
<feature type="transmembrane region" description="Helical" evidence="2">
    <location>
        <begin position="342"/>
        <end position="363"/>
    </location>
</feature>
<dbReference type="OrthoDB" id="7694428at2759"/>
<evidence type="ECO:0000256" key="1">
    <source>
        <dbReference type="SAM" id="MobiDB-lite"/>
    </source>
</evidence>
<evidence type="ECO:0000256" key="2">
    <source>
        <dbReference type="SAM" id="Phobius"/>
    </source>
</evidence>
<dbReference type="AlphaFoldDB" id="A0A7M7Q3H9"/>
<feature type="transmembrane region" description="Helical" evidence="2">
    <location>
        <begin position="375"/>
        <end position="394"/>
    </location>
</feature>
<evidence type="ECO:0000313" key="3">
    <source>
        <dbReference type="EnsemblMetazoa" id="XP_031781017"/>
    </source>
</evidence>